<comment type="caution">
    <text evidence="1">The sequence shown here is derived from an EMBL/GenBank/DDBJ whole genome shotgun (WGS) entry which is preliminary data.</text>
</comment>
<dbReference type="RefSeq" id="WP_091854577.1">
    <property type="nucleotide sequence ID" value="NZ_FNIW01000020.1"/>
</dbReference>
<reference evidence="2" key="1">
    <citation type="submission" date="2016-10" db="EMBL/GenBank/DDBJ databases">
        <authorList>
            <person name="de Groot N.N."/>
        </authorList>
    </citation>
    <scope>NUCLEOTIDE SEQUENCE [LARGE SCALE GENOMIC DNA]</scope>
    <source>
        <strain evidence="2">BP1-145</strain>
    </source>
</reference>
<dbReference type="Pfam" id="PF19527">
    <property type="entry name" value="DUF6055"/>
    <property type="match status" value="1"/>
</dbReference>
<evidence type="ECO:0008006" key="3">
    <source>
        <dbReference type="Google" id="ProtNLM"/>
    </source>
</evidence>
<organism evidence="1 2">
    <name type="scientific">Prevotella communis</name>
    <dbReference type="NCBI Taxonomy" id="2913614"/>
    <lineage>
        <taxon>Bacteria</taxon>
        <taxon>Pseudomonadati</taxon>
        <taxon>Bacteroidota</taxon>
        <taxon>Bacteroidia</taxon>
        <taxon>Bacteroidales</taxon>
        <taxon>Prevotellaceae</taxon>
        <taxon>Prevotella</taxon>
    </lineage>
</organism>
<protein>
    <recommendedName>
        <fullName evidence="3">DUF4859 domain-containing protein</fullName>
    </recommendedName>
</protein>
<dbReference type="AlphaFoldDB" id="A0A1H0JJN6"/>
<dbReference type="EMBL" id="FNIW01000020">
    <property type="protein sequence ID" value="SDO43703.1"/>
    <property type="molecule type" value="Genomic_DNA"/>
</dbReference>
<dbReference type="Proteomes" id="UP000199134">
    <property type="component" value="Unassembled WGS sequence"/>
</dbReference>
<proteinExistence type="predicted"/>
<name>A0A1H0JJN6_9BACT</name>
<sequence length="414" mass="47936">MNTTIKCLCLITISLVSNLVYAQKKLYIPKDLQGMNLKADTSKWSLNRSIETDDLIFMWERGFGNDVSNPPQLKGHDMSFNLLNLRDRIQTFYHFFRDTLGFVTPHYQSKADQYKMMVMVNYSLDGTAYGGTYDNFIGALWVAPNRIQDTKMNCMAHELGHSFQAQIMADSIGQCWGGTGFFEMASQWMLWQVNPDWITDENYHFEAFKTLTHKAFLHMDNIYHSPYVLQWWSDLHGRQFIAELFRQGVIGEDPVMTYKRMNGLSQSAFCDEIFRGYQHLVNFDFTHAYKETRQYAATFNTELETCSNGWLRPKSLPEGYGFNAIKLDDRVNLNSPIFHLHLRGNQLRYGFVGITTNGESIYSDVNATSFTSNGQPLKHLYLIIMGAPEHHADVMTHGNTPEYKQYPYEFQVTE</sequence>
<dbReference type="OrthoDB" id="9802005at2"/>
<evidence type="ECO:0000313" key="2">
    <source>
        <dbReference type="Proteomes" id="UP000199134"/>
    </source>
</evidence>
<dbReference type="InterPro" id="IPR045690">
    <property type="entry name" value="DUF6055"/>
</dbReference>
<evidence type="ECO:0000313" key="1">
    <source>
        <dbReference type="EMBL" id="SDO43703.1"/>
    </source>
</evidence>
<accession>A0A1H0JJN6</accession>
<gene>
    <name evidence="1" type="ORF">SAMN04487900_1203</name>
</gene>